<dbReference type="NCBIfam" id="TIGR03814">
    <property type="entry name" value="Gln_ase"/>
    <property type="match status" value="1"/>
</dbReference>
<evidence type="ECO:0000256" key="2">
    <source>
        <dbReference type="ARBA" id="ARBA00011881"/>
    </source>
</evidence>
<evidence type="ECO:0000313" key="7">
    <source>
        <dbReference type="EMBL" id="MDL5034697.1"/>
    </source>
</evidence>
<keyword evidence="8" id="KW-1185">Reference proteome</keyword>
<evidence type="ECO:0000256" key="4">
    <source>
        <dbReference type="ARBA" id="ARBA00022801"/>
    </source>
</evidence>
<comment type="caution">
    <text evidence="7">The sequence shown here is derived from an EMBL/GenBank/DDBJ whole genome shotgun (WGS) entry which is preliminary data.</text>
</comment>
<feature type="binding site" evidence="6">
    <location>
        <position position="166"/>
    </location>
    <ligand>
        <name>substrate</name>
    </ligand>
</feature>
<proteinExistence type="inferred from homology"/>
<keyword evidence="6" id="KW-0007">Acetylation</keyword>
<accession>A0ABT7LPA0</accession>
<dbReference type="EC" id="3.5.1.2" evidence="3 6"/>
<feature type="binding site" evidence="6">
    <location>
        <position position="173"/>
    </location>
    <ligand>
        <name>substrate</name>
    </ligand>
</feature>
<comment type="similarity">
    <text evidence="1 6">Belongs to the glutaminase family.</text>
</comment>
<keyword evidence="4 6" id="KW-0378">Hydrolase</keyword>
<dbReference type="Gene3D" id="3.40.710.10">
    <property type="entry name" value="DD-peptidase/beta-lactamase superfamily"/>
    <property type="match status" value="1"/>
</dbReference>
<evidence type="ECO:0000256" key="3">
    <source>
        <dbReference type="ARBA" id="ARBA00012918"/>
    </source>
</evidence>
<evidence type="ECO:0000256" key="6">
    <source>
        <dbReference type="HAMAP-Rule" id="MF_00313"/>
    </source>
</evidence>
<name>A0ABT7LPA0_9BURK</name>
<comment type="catalytic activity">
    <reaction evidence="5 6">
        <text>L-glutamine + H2O = L-glutamate + NH4(+)</text>
        <dbReference type="Rhea" id="RHEA:15889"/>
        <dbReference type="ChEBI" id="CHEBI:15377"/>
        <dbReference type="ChEBI" id="CHEBI:28938"/>
        <dbReference type="ChEBI" id="CHEBI:29985"/>
        <dbReference type="ChEBI" id="CHEBI:58359"/>
        <dbReference type="EC" id="3.5.1.2"/>
    </reaction>
</comment>
<dbReference type="HAMAP" id="MF_00313">
    <property type="entry name" value="Glutaminase"/>
    <property type="match status" value="1"/>
</dbReference>
<dbReference type="NCBIfam" id="NF002133">
    <property type="entry name" value="PRK00971.1-2"/>
    <property type="match status" value="1"/>
</dbReference>
<comment type="subunit">
    <text evidence="2 6">Homotetramer.</text>
</comment>
<feature type="binding site" evidence="6">
    <location>
        <position position="249"/>
    </location>
    <ligand>
        <name>substrate</name>
    </ligand>
</feature>
<dbReference type="NCBIfam" id="NF002132">
    <property type="entry name" value="PRK00971.1-1"/>
    <property type="match status" value="1"/>
</dbReference>
<feature type="binding site" evidence="6">
    <location>
        <position position="72"/>
    </location>
    <ligand>
        <name>substrate</name>
    </ligand>
</feature>
<dbReference type="PANTHER" id="PTHR12544:SF29">
    <property type="entry name" value="GLUTAMINASE"/>
    <property type="match status" value="1"/>
</dbReference>
<dbReference type="PANTHER" id="PTHR12544">
    <property type="entry name" value="GLUTAMINASE"/>
    <property type="match status" value="1"/>
</dbReference>
<protein>
    <recommendedName>
        <fullName evidence="3 6">Glutaminase</fullName>
        <ecNumber evidence="3 6">3.5.1.2</ecNumber>
    </recommendedName>
</protein>
<dbReference type="InterPro" id="IPR015868">
    <property type="entry name" value="Glutaminase"/>
</dbReference>
<dbReference type="EMBL" id="JASVDS010000011">
    <property type="protein sequence ID" value="MDL5034697.1"/>
    <property type="molecule type" value="Genomic_DNA"/>
</dbReference>
<feature type="binding site" evidence="6">
    <location>
        <position position="122"/>
    </location>
    <ligand>
        <name>substrate</name>
    </ligand>
</feature>
<gene>
    <name evidence="6" type="primary">glsA</name>
    <name evidence="7" type="ORF">QRD43_22530</name>
</gene>
<organism evidence="7 8">
    <name type="scientific">Roseateles subflavus</name>
    <dbReference type="NCBI Taxonomy" id="3053353"/>
    <lineage>
        <taxon>Bacteria</taxon>
        <taxon>Pseudomonadati</taxon>
        <taxon>Pseudomonadota</taxon>
        <taxon>Betaproteobacteria</taxon>
        <taxon>Burkholderiales</taxon>
        <taxon>Sphaerotilaceae</taxon>
        <taxon>Roseateles</taxon>
    </lineage>
</organism>
<dbReference type="InterPro" id="IPR012338">
    <property type="entry name" value="Beta-lactam/transpept-like"/>
</dbReference>
<dbReference type="RefSeq" id="WP_285984772.1">
    <property type="nucleotide sequence ID" value="NZ_JASVDS010000011.1"/>
</dbReference>
<dbReference type="Proteomes" id="UP001238603">
    <property type="component" value="Unassembled WGS sequence"/>
</dbReference>
<feature type="binding site" evidence="6">
    <location>
        <position position="267"/>
    </location>
    <ligand>
        <name>substrate</name>
    </ligand>
</feature>
<sequence>MSRTPAPPRPDFDAALQEIAARVQPLLGQGQVASYIPELAGVPRERFGMAIVGIGGEVWEVGHARERFSIQSISKLFALLKALQHEGDALWERVGREPSGTPFNSLVQLEHEGGKPRNPFINAGALAVTDVLCTRHVQPETALVELLRKLADNPGIDYSLRVAQSERRHSDRNAAMAHFMRSFGRLHNPVDRILDAYCSHCAIEMSCVDLARSMLLLANHGELPWSGERLLTPSLSKRLNALMLTCGTYDAAGDFAFRVGLPAKSGVGGGIVALIPNLCGICVWSPGLDANGNSLAGVAALEWLTTLTGRSIF</sequence>
<evidence type="ECO:0000313" key="8">
    <source>
        <dbReference type="Proteomes" id="UP001238603"/>
    </source>
</evidence>
<dbReference type="SUPFAM" id="SSF56601">
    <property type="entry name" value="beta-lactamase/transpeptidase-like"/>
    <property type="match status" value="1"/>
</dbReference>
<feature type="binding site" evidence="6">
    <location>
        <position position="197"/>
    </location>
    <ligand>
        <name>substrate</name>
    </ligand>
</feature>
<dbReference type="Pfam" id="PF04960">
    <property type="entry name" value="Glutaminase"/>
    <property type="match status" value="1"/>
</dbReference>
<evidence type="ECO:0000256" key="5">
    <source>
        <dbReference type="ARBA" id="ARBA00049534"/>
    </source>
</evidence>
<evidence type="ECO:0000256" key="1">
    <source>
        <dbReference type="ARBA" id="ARBA00011076"/>
    </source>
</evidence>
<reference evidence="7 8" key="1">
    <citation type="submission" date="2023-06" db="EMBL/GenBank/DDBJ databases">
        <title>Pelomonas sp. APW6 16S ribosomal RNA gene genome sequencing and assembly.</title>
        <authorList>
            <person name="Woo H."/>
        </authorList>
    </citation>
    <scope>NUCLEOTIDE SEQUENCE [LARGE SCALE GENOMIC DNA]</scope>
    <source>
        <strain evidence="7 8">APW6</strain>
    </source>
</reference>
<dbReference type="GO" id="GO:0004359">
    <property type="term" value="F:glutaminase activity"/>
    <property type="evidence" value="ECO:0007669"/>
    <property type="project" value="UniProtKB-EC"/>
</dbReference>